<feature type="region of interest" description="Disordered" evidence="11">
    <location>
        <begin position="1"/>
        <end position="95"/>
    </location>
</feature>
<dbReference type="InterPro" id="IPR014001">
    <property type="entry name" value="Helicase_ATP-bd"/>
</dbReference>
<dbReference type="SMART" id="SM00573">
    <property type="entry name" value="HSA"/>
    <property type="match status" value="1"/>
</dbReference>
<dbReference type="Gene3D" id="3.40.50.300">
    <property type="entry name" value="P-loop containing nucleotide triphosphate hydrolases"/>
    <property type="match status" value="1"/>
</dbReference>
<evidence type="ECO:0000256" key="7">
    <source>
        <dbReference type="ARBA" id="ARBA00022853"/>
    </source>
</evidence>
<feature type="region of interest" description="Disordered" evidence="11">
    <location>
        <begin position="788"/>
        <end position="809"/>
    </location>
</feature>
<dbReference type="InterPro" id="IPR049730">
    <property type="entry name" value="SNF2/RAD54-like_C"/>
</dbReference>
<evidence type="ECO:0000313" key="16">
    <source>
        <dbReference type="WBParaSite" id="SPAL_0000784500.1"/>
    </source>
</evidence>
<evidence type="ECO:0000256" key="5">
    <source>
        <dbReference type="ARBA" id="ARBA00022806"/>
    </source>
</evidence>
<sequence length="2249" mass="255833">MNKPTRKSSRIKSSSNVIPKESPVDSCPNSKGASKEPELNIVVSSKRRKTKEPSEGPLLNTSNSVDNNKSNNKREVVQPEEGSRRSTRRRDAESLGNKHKLLVDSCLNGTAIKRFDYETLVEMFDKRIKPSKNASCRSKQIITVEVDDKTFEMSKRDFYKVGIDESIIRSDTEESDEKNEKINGDILSSNENGDESSKEVIEKDSEKDNFREEEKESVNELTFSNSEVTKSEDDINNKPVKLEESIPSTSNDISLNTSEAVSNSVPTTSVTDEETIVPSQVIKASPSVDCSSNTLTLPENDNTNLETDIDVDNQVSESQNETDMSKIKQNNLPVSNNDVCSSEVMDADVSSLSDSPSTNDSGSVKETANEIIASIKEELMTVENEKESTPMEVDDIIDTAVSSKVATPVKSSPASNVSTPSKPISSGKLVLNTPTKMLSPQNLKSPNKLVSPMKVQLTQSPKVISGVTSNIETIESPKAVELPPQEDGHINGEIKSAVGPTEALKIIITDSTGSGTSTAPNSSIPSDTPLMVPSSNSNVEVVKSESSIYKRVKQLKEQGLWSQARLPQVEEPKPQVIHWDFLLEEMAWMWSDFVRERKMKKQNRKNISRAIKKLQSKIEGKDEEDEKAQRIRAEKMANRVAKEIRKFWEGAAKLVTMKEEIILKKKRQEIRRKNMDKIVDQANIFSNQVGQTLQGGSVEPDEYIMDEDSNYNTLFSNDVNETDELNELDALVKSQNAPLSDILKELPPEYLAEVQGMSTSFNYNHNDTSISEMIPAKKRKIEELPEDELTLSSSGDQIDEDNSNMVVTSESSKAKITNFEKMREECQTLQPQGFTLESAHINVEQPSMIRGVLREYQLLGLNWLYTLFKRHVNGILADEMGLGKTLQTISLLAYLVEKERIWRPHLIIVPTSVILNWDMEFKKWCPNFKTLVYHGTAKERGDLRKGWTKDDSFDVVITSYKIIINDINVFRKRKWQYLILDEAHTIKNFKSQAWQKLVNLKSMNRLLLTGTPLQNDLMELHSLLKFLMPTIFTSQSDFKEVFNDPLVDFAGGSGDSNPELVGKLHDILRPFLLRRLKKDVEKQLPKKREIVVRCSLANRQRSLYDDFICRRETQALLASGSIFHVLNVTMQLRKVCNHPNLHETRSVESPVVLFTIRVPYPAIVFDIAQPVIDQKLRNLPTCLIFNGNRSYSIRALSCLRKIKCTRQEYASNSSAHTHAIPKLKGFKLNFHNFISTKMYNRENLENGQRLFDVDMDNIEMLHMKVGDEFVLSFDDDEIDRIPLVLKDKKPLLCKFEIDPATKKPGMYVVNCNHVVFPTKLQELQFSRNTRNDFILIKRGEAEARKLRFHGIDHKNFSSFVQLPKNYSTKALLNFRAVSTHYNNKKTIQGGSNNQSNIKKEPVQVDNDVVMENVEENEEKDFKTPEYFTYLRTLNPEDFVDKRAREQQLQEKENCADMISSLSVERISNIRDPIIYDETICLLKREFSENLELRDHSVLFNWLDYDKSVDMYNKRFLEDLLDGCVDKFDIYTYPAISRGVQLIPVGKGRNYDIINEMENSEKMSKEVYDNLDIYYHKLETSAMFSFPELRLIEYDCGKLQRLTIMLRELFTQGHRVLIFTQMSSMLDILQEFLSYHGYKYFRLDGSTPLDQRQAMMEQFNNDNKIFCFILSTRSGGIGINLTGADTVIFYDSDWNPTMDAQAQDRCHRIGQTKDVTIYRLISEYTIEEAILERATMKRKLGEMAIDNAKFTPDYFRNMNIKDLFRDNIQSFDKEIIESKVEVASDTEIRKALALTEDKIDANAAELAEKEAATEYDEILPNPQGYDDQEINEELKPYVETLTDVEKYAVKYLQQLNDPELQKRLEEIEINDQLDVIENTNEHKESTEGFDEVSSKKNRKRINPNNVLPSRASERISRVALNKIIEAEDREAFAKVKRICKVKDKSSKKSSISSNTSHSRGRDKKSDKISKRSSKNEGKNPTKKRRNIKNNTSNIDVIVKDECSSNNSKPSKTINNSSVTLSSTTKSLVSPPTLPPKLSSSRLIKQPCTNNVSFTPKPIVKSSTLVNNFASQNLPIRSDSPKTDYTQNGGRIFCAKLSKNVSTVIKPPRKCYNTLPISKPPVRQPIFRNTPISLNSTNISQSPNANNKPPEVKRVVYICVKNNSQNTTTNQVLPKVCSYISSTQKSNVPSLPPSRNPLPNFTISRPEPRPLSSLRITNNTPVTQRIPISNNSRIFTIQRNNDDKPIKTTNP</sequence>
<evidence type="ECO:0000256" key="9">
    <source>
        <dbReference type="ARBA" id="ARBA00023242"/>
    </source>
</evidence>
<keyword evidence="15" id="KW-1185">Reference proteome</keyword>
<feature type="region of interest" description="Disordered" evidence="11">
    <location>
        <begin position="1942"/>
        <end position="2040"/>
    </location>
</feature>
<dbReference type="FunFam" id="3.40.50.10810:FF:000005">
    <property type="entry name" value="Photoperiod-independent early flowering 1"/>
    <property type="match status" value="1"/>
</dbReference>
<dbReference type="Gene3D" id="1.20.120.850">
    <property type="entry name" value="SWI2/SNF2 ATPases, N-terminal domain"/>
    <property type="match status" value="1"/>
</dbReference>
<keyword evidence="5" id="KW-0347">Helicase</keyword>
<dbReference type="PROSITE" id="PS51192">
    <property type="entry name" value="HELICASE_ATP_BIND_1"/>
    <property type="match status" value="1"/>
</dbReference>
<dbReference type="STRING" id="174720.A0A0N5BPM0"/>
<evidence type="ECO:0000256" key="6">
    <source>
        <dbReference type="ARBA" id="ARBA00022840"/>
    </source>
</evidence>
<evidence type="ECO:0000256" key="8">
    <source>
        <dbReference type="ARBA" id="ARBA00023125"/>
    </source>
</evidence>
<dbReference type="GO" id="GO:0005524">
    <property type="term" value="F:ATP binding"/>
    <property type="evidence" value="ECO:0007669"/>
    <property type="project" value="UniProtKB-KW"/>
</dbReference>
<feature type="compositionally biased region" description="Low complexity" evidence="11">
    <location>
        <begin position="2015"/>
        <end position="2039"/>
    </location>
</feature>
<feature type="compositionally biased region" description="Basic and acidic residues" evidence="11">
    <location>
        <begin position="1962"/>
        <end position="1978"/>
    </location>
</feature>
<evidence type="ECO:0000259" key="12">
    <source>
        <dbReference type="PROSITE" id="PS51192"/>
    </source>
</evidence>
<dbReference type="Pfam" id="PF00271">
    <property type="entry name" value="Helicase_C"/>
    <property type="match status" value="1"/>
</dbReference>
<dbReference type="Pfam" id="PF00176">
    <property type="entry name" value="SNF2-rel_dom"/>
    <property type="match status" value="1"/>
</dbReference>
<name>A0A0N5BPM0_STREA</name>
<evidence type="ECO:0000259" key="13">
    <source>
        <dbReference type="PROSITE" id="PS51194"/>
    </source>
</evidence>
<organism evidence="15 16">
    <name type="scientific">Strongyloides papillosus</name>
    <name type="common">Intestinal threadworm</name>
    <dbReference type="NCBI Taxonomy" id="174720"/>
    <lineage>
        <taxon>Eukaryota</taxon>
        <taxon>Metazoa</taxon>
        <taxon>Ecdysozoa</taxon>
        <taxon>Nematoda</taxon>
        <taxon>Chromadorea</taxon>
        <taxon>Rhabditida</taxon>
        <taxon>Tylenchina</taxon>
        <taxon>Panagrolaimomorpha</taxon>
        <taxon>Strongyloidoidea</taxon>
        <taxon>Strongyloididae</taxon>
        <taxon>Strongyloides</taxon>
    </lineage>
</organism>
<keyword evidence="3" id="KW-0547">Nucleotide-binding</keyword>
<feature type="compositionally biased region" description="Polar residues" evidence="11">
    <location>
        <begin position="409"/>
        <end position="424"/>
    </location>
</feature>
<reference evidence="16" key="1">
    <citation type="submission" date="2017-02" db="UniProtKB">
        <authorList>
            <consortium name="WormBaseParasite"/>
        </authorList>
    </citation>
    <scope>IDENTIFICATION</scope>
</reference>
<keyword evidence="4" id="KW-0378">Hydrolase</keyword>
<dbReference type="PROSITE" id="PS51194">
    <property type="entry name" value="HELICASE_CTER"/>
    <property type="match status" value="1"/>
</dbReference>
<feature type="domain" description="Helicase ATP-binding" evidence="12">
    <location>
        <begin position="865"/>
        <end position="1030"/>
    </location>
</feature>
<dbReference type="InterPro" id="IPR027417">
    <property type="entry name" value="P-loop_NTPase"/>
</dbReference>
<feature type="region of interest" description="Disordered" evidence="11">
    <location>
        <begin position="345"/>
        <end position="365"/>
    </location>
</feature>
<keyword evidence="10" id="KW-0175">Coiled coil</keyword>
<dbReference type="InterPro" id="IPR001650">
    <property type="entry name" value="Helicase_C-like"/>
</dbReference>
<dbReference type="InterPro" id="IPR050520">
    <property type="entry name" value="INO80/SWR1_helicase"/>
</dbReference>
<evidence type="ECO:0000313" key="15">
    <source>
        <dbReference type="Proteomes" id="UP000046392"/>
    </source>
</evidence>
<feature type="compositionally biased region" description="Polar residues" evidence="11">
    <location>
        <begin position="219"/>
        <end position="228"/>
    </location>
</feature>
<dbReference type="GO" id="GO:0000812">
    <property type="term" value="C:Swr1 complex"/>
    <property type="evidence" value="ECO:0007669"/>
    <property type="project" value="TreeGrafter"/>
</dbReference>
<feature type="region of interest" description="Disordered" evidence="11">
    <location>
        <begin position="171"/>
        <end position="254"/>
    </location>
</feature>
<feature type="compositionally biased region" description="Basic residues" evidence="11">
    <location>
        <begin position="1"/>
        <end position="10"/>
    </location>
</feature>
<protein>
    <submittedName>
        <fullName evidence="16">Helicase ATP-binding domain-containing protein</fullName>
    </submittedName>
</protein>
<feature type="compositionally biased region" description="Polar residues" evidence="11">
    <location>
        <begin position="288"/>
        <end position="306"/>
    </location>
</feature>
<dbReference type="Gene3D" id="3.40.50.10810">
    <property type="entry name" value="Tandem AAA-ATPase domain"/>
    <property type="match status" value="1"/>
</dbReference>
<evidence type="ECO:0000256" key="4">
    <source>
        <dbReference type="ARBA" id="ARBA00022801"/>
    </source>
</evidence>
<dbReference type="GO" id="GO:0004386">
    <property type="term" value="F:helicase activity"/>
    <property type="evidence" value="ECO:0007669"/>
    <property type="project" value="UniProtKB-KW"/>
</dbReference>
<feature type="domain" description="Helicase C-terminal" evidence="13">
    <location>
        <begin position="1597"/>
        <end position="1758"/>
    </location>
</feature>
<evidence type="ECO:0000259" key="14">
    <source>
        <dbReference type="PROSITE" id="PS51204"/>
    </source>
</evidence>
<dbReference type="SMART" id="SM00487">
    <property type="entry name" value="DEXDc"/>
    <property type="match status" value="1"/>
</dbReference>
<accession>A0A0N5BPM0</accession>
<dbReference type="InterPro" id="IPR014012">
    <property type="entry name" value="HSA_dom"/>
</dbReference>
<keyword evidence="7" id="KW-0156">Chromatin regulator</keyword>
<evidence type="ECO:0000256" key="11">
    <source>
        <dbReference type="SAM" id="MobiDB-lite"/>
    </source>
</evidence>
<dbReference type="GO" id="GO:0006338">
    <property type="term" value="P:chromatin remodeling"/>
    <property type="evidence" value="ECO:0007669"/>
    <property type="project" value="TreeGrafter"/>
</dbReference>
<comment type="subcellular location">
    <subcellularLocation>
        <location evidence="1">Nucleus</location>
    </subcellularLocation>
</comment>
<proteinExistence type="inferred from homology"/>
<evidence type="ECO:0000256" key="1">
    <source>
        <dbReference type="ARBA" id="ARBA00004123"/>
    </source>
</evidence>
<feature type="compositionally biased region" description="Low complexity" evidence="11">
    <location>
        <begin position="347"/>
        <end position="362"/>
    </location>
</feature>
<dbReference type="Pfam" id="PF07529">
    <property type="entry name" value="HSA"/>
    <property type="match status" value="1"/>
</dbReference>
<dbReference type="CDD" id="cd18793">
    <property type="entry name" value="SF2_C_SNF"/>
    <property type="match status" value="1"/>
</dbReference>
<keyword evidence="8" id="KW-0238">DNA-binding</keyword>
<dbReference type="InterPro" id="IPR038718">
    <property type="entry name" value="SNF2-like_sf"/>
</dbReference>
<evidence type="ECO:0000256" key="10">
    <source>
        <dbReference type="SAM" id="Coils"/>
    </source>
</evidence>
<feature type="region of interest" description="Disordered" evidence="11">
    <location>
        <begin position="2182"/>
        <end position="2213"/>
    </location>
</feature>
<feature type="region of interest" description="Disordered" evidence="11">
    <location>
        <begin position="1877"/>
        <end position="1907"/>
    </location>
</feature>
<dbReference type="PANTHER" id="PTHR45685">
    <property type="entry name" value="HELICASE SRCAP-RELATED"/>
    <property type="match status" value="1"/>
</dbReference>
<evidence type="ECO:0000256" key="2">
    <source>
        <dbReference type="ARBA" id="ARBA00009220"/>
    </source>
</evidence>
<feature type="compositionally biased region" description="Basic and acidic residues" evidence="11">
    <location>
        <begin position="171"/>
        <end position="183"/>
    </location>
</feature>
<dbReference type="GO" id="GO:0003677">
    <property type="term" value="F:DNA binding"/>
    <property type="evidence" value="ECO:0007669"/>
    <property type="project" value="UniProtKB-KW"/>
</dbReference>
<feature type="compositionally biased region" description="Low complexity" evidence="11">
    <location>
        <begin position="60"/>
        <end position="70"/>
    </location>
</feature>
<comment type="similarity">
    <text evidence="2">Belongs to the SNF2/RAD54 helicase family. SWR1 subfamily.</text>
</comment>
<dbReference type="InterPro" id="IPR000330">
    <property type="entry name" value="SNF2_N"/>
</dbReference>
<feature type="region of interest" description="Disordered" evidence="11">
    <location>
        <begin position="315"/>
        <end position="334"/>
    </location>
</feature>
<feature type="region of interest" description="Disordered" evidence="11">
    <location>
        <begin position="409"/>
        <end position="429"/>
    </location>
</feature>
<feature type="region of interest" description="Disordered" evidence="11">
    <location>
        <begin position="511"/>
        <end position="535"/>
    </location>
</feature>
<keyword evidence="9" id="KW-0539">Nucleus</keyword>
<feature type="region of interest" description="Disordered" evidence="11">
    <location>
        <begin position="286"/>
        <end position="310"/>
    </location>
</feature>
<dbReference type="GO" id="GO:0042393">
    <property type="term" value="F:histone binding"/>
    <property type="evidence" value="ECO:0007669"/>
    <property type="project" value="TreeGrafter"/>
</dbReference>
<evidence type="ECO:0000256" key="3">
    <source>
        <dbReference type="ARBA" id="ARBA00022741"/>
    </source>
</evidence>
<dbReference type="PANTHER" id="PTHR45685:SF1">
    <property type="entry name" value="HELICASE SRCAP"/>
    <property type="match status" value="1"/>
</dbReference>
<feature type="compositionally biased region" description="Low complexity" evidence="11">
    <location>
        <begin position="1947"/>
        <end position="1956"/>
    </location>
</feature>
<dbReference type="GO" id="GO:0016887">
    <property type="term" value="F:ATP hydrolysis activity"/>
    <property type="evidence" value="ECO:0007669"/>
    <property type="project" value="TreeGrafter"/>
</dbReference>
<feature type="compositionally biased region" description="Basic and acidic residues" evidence="11">
    <location>
        <begin position="229"/>
        <end position="244"/>
    </location>
</feature>
<feature type="compositionally biased region" description="Polar residues" evidence="11">
    <location>
        <begin position="2002"/>
        <end position="2014"/>
    </location>
</feature>
<feature type="coiled-coil region" evidence="10">
    <location>
        <begin position="597"/>
        <end position="631"/>
    </location>
</feature>
<dbReference type="WBParaSite" id="SPAL_0000784500.1">
    <property type="protein sequence ID" value="SPAL_0000784500.1"/>
    <property type="gene ID" value="SPAL_0000784500"/>
</dbReference>
<feature type="domain" description="HSA" evidence="14">
    <location>
        <begin position="566"/>
        <end position="643"/>
    </location>
</feature>
<feature type="compositionally biased region" description="Basic and acidic residues" evidence="11">
    <location>
        <begin position="72"/>
        <end position="93"/>
    </location>
</feature>
<keyword evidence="6" id="KW-0067">ATP-binding</keyword>
<dbReference type="SUPFAM" id="SSF52540">
    <property type="entry name" value="P-loop containing nucleoside triphosphate hydrolases"/>
    <property type="match status" value="2"/>
</dbReference>
<feature type="compositionally biased region" description="Basic and acidic residues" evidence="11">
    <location>
        <begin position="195"/>
        <end position="218"/>
    </location>
</feature>
<dbReference type="SMART" id="SM00490">
    <property type="entry name" value="HELICc"/>
    <property type="match status" value="1"/>
</dbReference>
<dbReference type="PROSITE" id="PS51204">
    <property type="entry name" value="HSA"/>
    <property type="match status" value="1"/>
</dbReference>
<dbReference type="Proteomes" id="UP000046392">
    <property type="component" value="Unplaced"/>
</dbReference>